<name>A0A1H4A849_ALKAM</name>
<dbReference type="AlphaFoldDB" id="A0A1H4A849"/>
<sequence length="205" mass="22830">MKRAISDSQLLQLVEAAIFTAEQPLSLEDLQRTVLEDFAPSKKKLQAILAQITQDYAGRGVQLLETASGYHFQSRPELSEYLAKLWPERSPRYSRAVLETLALIAYRQPITRGEIEDIRGVSVSSQIMRTLLDRGWVKVVGHKEVPGRPGLYATTAQFLDYFGLQSLSQLPELTAFRQLSIAENESAAEHGTGSTPPSGRQESIE</sequence>
<dbReference type="PIRSF" id="PIRSF019345">
    <property type="entry name" value="ScpB"/>
    <property type="match status" value="1"/>
</dbReference>
<dbReference type="OrthoDB" id="9806226at2"/>
<dbReference type="NCBIfam" id="TIGR00281">
    <property type="entry name" value="SMC-Scp complex subunit ScpB"/>
    <property type="match status" value="1"/>
</dbReference>
<feature type="region of interest" description="Disordered" evidence="5">
    <location>
        <begin position="185"/>
        <end position="205"/>
    </location>
</feature>
<dbReference type="InterPro" id="IPR036390">
    <property type="entry name" value="WH_DNA-bd_sf"/>
</dbReference>
<dbReference type="STRING" id="152573.SAMN04488051_102536"/>
<evidence type="ECO:0000256" key="4">
    <source>
        <dbReference type="ARBA" id="ARBA00023306"/>
    </source>
</evidence>
<keyword evidence="1" id="KW-0963">Cytoplasm</keyword>
<evidence type="ECO:0000313" key="6">
    <source>
        <dbReference type="EMBL" id="SEA32116.1"/>
    </source>
</evidence>
<dbReference type="InterPro" id="IPR005234">
    <property type="entry name" value="ScpB_csome_segregation"/>
</dbReference>
<evidence type="ECO:0000256" key="5">
    <source>
        <dbReference type="SAM" id="MobiDB-lite"/>
    </source>
</evidence>
<keyword evidence="4" id="KW-0131">Cell cycle</keyword>
<dbReference type="SUPFAM" id="SSF46785">
    <property type="entry name" value="Winged helix' DNA-binding domain"/>
    <property type="match status" value="2"/>
</dbReference>
<dbReference type="PANTHER" id="PTHR34298:SF2">
    <property type="entry name" value="SEGREGATION AND CONDENSATION PROTEIN B"/>
    <property type="match status" value="1"/>
</dbReference>
<evidence type="ECO:0000256" key="3">
    <source>
        <dbReference type="ARBA" id="ARBA00022829"/>
    </source>
</evidence>
<keyword evidence="7" id="KW-1185">Reference proteome</keyword>
<gene>
    <name evidence="6" type="ORF">SAMN04488051_102536</name>
</gene>
<keyword evidence="2" id="KW-0132">Cell division</keyword>
<evidence type="ECO:0000313" key="7">
    <source>
        <dbReference type="Proteomes" id="UP000198773"/>
    </source>
</evidence>
<keyword evidence="3" id="KW-0159">Chromosome partition</keyword>
<dbReference type="RefSeq" id="WP_091341013.1">
    <property type="nucleotide sequence ID" value="NZ_FNRM01000002.1"/>
</dbReference>
<dbReference type="EMBL" id="FNRM01000002">
    <property type="protein sequence ID" value="SEA32116.1"/>
    <property type="molecule type" value="Genomic_DNA"/>
</dbReference>
<dbReference type="GO" id="GO:0051304">
    <property type="term" value="P:chromosome separation"/>
    <property type="evidence" value="ECO:0007669"/>
    <property type="project" value="InterPro"/>
</dbReference>
<protein>
    <submittedName>
        <fullName evidence="6">Segregation and condensation protein B</fullName>
    </submittedName>
</protein>
<feature type="compositionally biased region" description="Polar residues" evidence="5">
    <location>
        <begin position="192"/>
        <end position="205"/>
    </location>
</feature>
<evidence type="ECO:0000256" key="1">
    <source>
        <dbReference type="ARBA" id="ARBA00022490"/>
    </source>
</evidence>
<dbReference type="Pfam" id="PF04079">
    <property type="entry name" value="SMC_ScpB"/>
    <property type="match status" value="1"/>
</dbReference>
<dbReference type="InterPro" id="IPR036388">
    <property type="entry name" value="WH-like_DNA-bd_sf"/>
</dbReference>
<organism evidence="6 7">
    <name type="scientific">Alkalimonas amylolytica</name>
    <dbReference type="NCBI Taxonomy" id="152573"/>
    <lineage>
        <taxon>Bacteria</taxon>
        <taxon>Pseudomonadati</taxon>
        <taxon>Pseudomonadota</taxon>
        <taxon>Gammaproteobacteria</taxon>
        <taxon>Alkalimonas</taxon>
    </lineage>
</organism>
<proteinExistence type="predicted"/>
<dbReference type="PANTHER" id="PTHR34298">
    <property type="entry name" value="SEGREGATION AND CONDENSATION PROTEIN B"/>
    <property type="match status" value="1"/>
</dbReference>
<accession>A0A1H4A849</accession>
<dbReference type="Gene3D" id="1.10.10.10">
    <property type="entry name" value="Winged helix-like DNA-binding domain superfamily/Winged helix DNA-binding domain"/>
    <property type="match status" value="2"/>
</dbReference>
<evidence type="ECO:0000256" key="2">
    <source>
        <dbReference type="ARBA" id="ARBA00022618"/>
    </source>
</evidence>
<dbReference type="GO" id="GO:0051301">
    <property type="term" value="P:cell division"/>
    <property type="evidence" value="ECO:0007669"/>
    <property type="project" value="UniProtKB-KW"/>
</dbReference>
<reference evidence="6 7" key="1">
    <citation type="submission" date="2016-10" db="EMBL/GenBank/DDBJ databases">
        <authorList>
            <person name="de Groot N.N."/>
        </authorList>
    </citation>
    <scope>NUCLEOTIDE SEQUENCE [LARGE SCALE GENOMIC DNA]</scope>
    <source>
        <strain evidence="6 7">CGMCC 1.3430</strain>
    </source>
</reference>
<dbReference type="Proteomes" id="UP000198773">
    <property type="component" value="Unassembled WGS sequence"/>
</dbReference>